<dbReference type="PANTHER" id="PTHR35175:SF2">
    <property type="entry name" value="DUF1289 DOMAIN-CONTAINING PROTEIN"/>
    <property type="match status" value="1"/>
</dbReference>
<dbReference type="Proteomes" id="UP000192923">
    <property type="component" value="Unassembled WGS sequence"/>
</dbReference>
<name>A0A1Y6CY87_9GAMM</name>
<dbReference type="AlphaFoldDB" id="A0A1Y6CY87"/>
<accession>A0A1Y6CY87</accession>
<keyword evidence="2" id="KW-1185">Reference proteome</keyword>
<dbReference type="EMBL" id="FXAM01000001">
    <property type="protein sequence ID" value="SMF95200.1"/>
    <property type="molecule type" value="Genomic_DNA"/>
</dbReference>
<dbReference type="InterPro" id="IPR010710">
    <property type="entry name" value="DUF1289"/>
</dbReference>
<evidence type="ECO:0000313" key="2">
    <source>
        <dbReference type="Proteomes" id="UP000192923"/>
    </source>
</evidence>
<dbReference type="OrthoDB" id="9811423at2"/>
<gene>
    <name evidence="1" type="ORF">SAMN02949497_2551</name>
</gene>
<sequence length="69" mass="7858">MNPNRAIESPCVRNCCLDQHNICLGCFRALEEIMRWSQADDTERAAILANTRRRRALSLASKDNRPGLD</sequence>
<organism evidence="1 2">
    <name type="scientific">Methylomagnum ishizawai</name>
    <dbReference type="NCBI Taxonomy" id="1760988"/>
    <lineage>
        <taxon>Bacteria</taxon>
        <taxon>Pseudomonadati</taxon>
        <taxon>Pseudomonadota</taxon>
        <taxon>Gammaproteobacteria</taxon>
        <taxon>Methylococcales</taxon>
        <taxon>Methylococcaceae</taxon>
        <taxon>Methylomagnum</taxon>
    </lineage>
</organism>
<evidence type="ECO:0000313" key="1">
    <source>
        <dbReference type="EMBL" id="SMF95200.1"/>
    </source>
</evidence>
<dbReference type="PANTHER" id="PTHR35175">
    <property type="entry name" value="DUF1289 DOMAIN-CONTAINING PROTEIN"/>
    <property type="match status" value="1"/>
</dbReference>
<proteinExistence type="predicted"/>
<dbReference type="RefSeq" id="WP_085213226.1">
    <property type="nucleotide sequence ID" value="NZ_FXAM01000001.1"/>
</dbReference>
<protein>
    <submittedName>
        <fullName evidence="1">Predicted Fe-S protein YdhL, DUF1289 family</fullName>
    </submittedName>
</protein>
<dbReference type="STRING" id="1760988.SAMN02949497_2551"/>
<reference evidence="1 2" key="1">
    <citation type="submission" date="2016-12" db="EMBL/GenBank/DDBJ databases">
        <authorList>
            <person name="Song W.-J."/>
            <person name="Kurnit D.M."/>
        </authorList>
    </citation>
    <scope>NUCLEOTIDE SEQUENCE [LARGE SCALE GENOMIC DNA]</scope>
    <source>
        <strain evidence="1 2">175</strain>
    </source>
</reference>
<dbReference type="Pfam" id="PF06945">
    <property type="entry name" value="DUF1289"/>
    <property type="match status" value="1"/>
</dbReference>